<evidence type="ECO:0000313" key="2">
    <source>
        <dbReference type="EMBL" id="GAF98657.1"/>
    </source>
</evidence>
<evidence type="ECO:0000259" key="1">
    <source>
        <dbReference type="Pfam" id="PF08241"/>
    </source>
</evidence>
<sequence length="163" mass="18396">MNYHVADNAAGQDVGAAFTTGVPMTRSDIIEISSRAAINMHDEYFYHASPDHFWIQWRFTELQRMISGIQLGDQILEVGSGNGVMQGMFEKALGVPVHGCDLNLEALQQTGPTQGNVYLYDVIERCPEWENWFHTVLLLDVLEHIEYAIEFLTAIRFHIKPGG</sequence>
<dbReference type="InterPro" id="IPR029063">
    <property type="entry name" value="SAM-dependent_MTases_sf"/>
</dbReference>
<feature type="domain" description="Methyltransferase type 11" evidence="1">
    <location>
        <begin position="76"/>
        <end position="163"/>
    </location>
</feature>
<organism evidence="2">
    <name type="scientific">marine sediment metagenome</name>
    <dbReference type="NCBI Taxonomy" id="412755"/>
    <lineage>
        <taxon>unclassified sequences</taxon>
        <taxon>metagenomes</taxon>
        <taxon>ecological metagenomes</taxon>
    </lineage>
</organism>
<accession>X0UE29</accession>
<proteinExistence type="predicted"/>
<gene>
    <name evidence="2" type="ORF">S01H1_20096</name>
</gene>
<dbReference type="EMBL" id="BARS01010942">
    <property type="protein sequence ID" value="GAF98657.1"/>
    <property type="molecule type" value="Genomic_DNA"/>
</dbReference>
<protein>
    <recommendedName>
        <fullName evidence="1">Methyltransferase type 11 domain-containing protein</fullName>
    </recommendedName>
</protein>
<dbReference type="InterPro" id="IPR013216">
    <property type="entry name" value="Methyltransf_11"/>
</dbReference>
<reference evidence="2" key="1">
    <citation type="journal article" date="2014" name="Front. Microbiol.">
        <title>High frequency of phylogenetically diverse reductive dehalogenase-homologous genes in deep subseafloor sedimentary metagenomes.</title>
        <authorList>
            <person name="Kawai M."/>
            <person name="Futagami T."/>
            <person name="Toyoda A."/>
            <person name="Takaki Y."/>
            <person name="Nishi S."/>
            <person name="Hori S."/>
            <person name="Arai W."/>
            <person name="Tsubouchi T."/>
            <person name="Morono Y."/>
            <person name="Uchiyama I."/>
            <person name="Ito T."/>
            <person name="Fujiyama A."/>
            <person name="Inagaki F."/>
            <person name="Takami H."/>
        </authorList>
    </citation>
    <scope>NUCLEOTIDE SEQUENCE</scope>
    <source>
        <strain evidence="2">Expedition CK06-06</strain>
    </source>
</reference>
<feature type="non-terminal residue" evidence="2">
    <location>
        <position position="163"/>
    </location>
</feature>
<dbReference type="Pfam" id="PF08241">
    <property type="entry name" value="Methyltransf_11"/>
    <property type="match status" value="1"/>
</dbReference>
<dbReference type="Gene3D" id="3.40.50.150">
    <property type="entry name" value="Vaccinia Virus protein VP39"/>
    <property type="match status" value="1"/>
</dbReference>
<dbReference type="GO" id="GO:0008757">
    <property type="term" value="F:S-adenosylmethionine-dependent methyltransferase activity"/>
    <property type="evidence" value="ECO:0007669"/>
    <property type="project" value="InterPro"/>
</dbReference>
<name>X0UE29_9ZZZZ</name>
<comment type="caution">
    <text evidence="2">The sequence shown here is derived from an EMBL/GenBank/DDBJ whole genome shotgun (WGS) entry which is preliminary data.</text>
</comment>
<dbReference type="SUPFAM" id="SSF53335">
    <property type="entry name" value="S-adenosyl-L-methionine-dependent methyltransferases"/>
    <property type="match status" value="1"/>
</dbReference>
<dbReference type="AlphaFoldDB" id="X0UE29"/>